<reference evidence="1 2" key="1">
    <citation type="submission" date="2020-08" db="EMBL/GenBank/DDBJ databases">
        <title>Genomic Encyclopedia of Type Strains, Phase III (KMG-III): the genomes of soil and plant-associated and newly described type strains.</title>
        <authorList>
            <person name="Whitman W."/>
        </authorList>
    </citation>
    <scope>NUCLEOTIDE SEQUENCE [LARGE SCALE GENOMIC DNA]</scope>
    <source>
        <strain evidence="1 2">CECT 3266</strain>
    </source>
</reference>
<protein>
    <submittedName>
        <fullName evidence="1">Uncharacterized protein</fullName>
    </submittedName>
</protein>
<sequence length="125" mass="14123">MHRTLAVIRRTIRAALHTDPPLRYRVLSGSVAADVAAGRLIQCSTFLTRLGLDEQQVRSYRSWFGRYAAKAWRATNGTEPQRVWALIDSHWTHVAVYPPTSPVFAIAIESYKRMAALGLRFELAV</sequence>
<gene>
    <name evidence="1" type="ORF">FHS39_002547</name>
</gene>
<evidence type="ECO:0000313" key="2">
    <source>
        <dbReference type="Proteomes" id="UP000556084"/>
    </source>
</evidence>
<dbReference type="AlphaFoldDB" id="A0A7W7LPU8"/>
<keyword evidence="2" id="KW-1185">Reference proteome</keyword>
<dbReference type="EMBL" id="JACHJH010000003">
    <property type="protein sequence ID" value="MBB4893516.1"/>
    <property type="molecule type" value="Genomic_DNA"/>
</dbReference>
<evidence type="ECO:0000313" key="1">
    <source>
        <dbReference type="EMBL" id="MBB4893516.1"/>
    </source>
</evidence>
<comment type="caution">
    <text evidence="1">The sequence shown here is derived from an EMBL/GenBank/DDBJ whole genome shotgun (WGS) entry which is preliminary data.</text>
</comment>
<accession>A0A7W7LPU8</accession>
<dbReference type="Proteomes" id="UP000556084">
    <property type="component" value="Unassembled WGS sequence"/>
</dbReference>
<organism evidence="1 2">
    <name type="scientific">Streptomyces olivoverticillatus</name>
    <dbReference type="NCBI Taxonomy" id="66427"/>
    <lineage>
        <taxon>Bacteria</taxon>
        <taxon>Bacillati</taxon>
        <taxon>Actinomycetota</taxon>
        <taxon>Actinomycetes</taxon>
        <taxon>Kitasatosporales</taxon>
        <taxon>Streptomycetaceae</taxon>
        <taxon>Streptomyces</taxon>
    </lineage>
</organism>
<proteinExistence type="predicted"/>
<dbReference type="RefSeq" id="WP_184349354.1">
    <property type="nucleotide sequence ID" value="NZ_JACHJH010000003.1"/>
</dbReference>
<name>A0A7W7LPU8_9ACTN</name>